<dbReference type="Pfam" id="PF08241">
    <property type="entry name" value="Methyltransf_11"/>
    <property type="match status" value="1"/>
</dbReference>
<dbReference type="EC" id="2.1.-.-" evidence="2"/>
<dbReference type="GO" id="GO:0032259">
    <property type="term" value="P:methylation"/>
    <property type="evidence" value="ECO:0007669"/>
    <property type="project" value="UniProtKB-KW"/>
</dbReference>
<dbReference type="RefSeq" id="WP_369328854.1">
    <property type="nucleotide sequence ID" value="NZ_JAULBC010000002.1"/>
</dbReference>
<dbReference type="Proteomes" id="UP001560573">
    <property type="component" value="Unassembled WGS sequence"/>
</dbReference>
<dbReference type="SUPFAM" id="SSF53335">
    <property type="entry name" value="S-adenosyl-L-methionine-dependent methyltransferases"/>
    <property type="match status" value="1"/>
</dbReference>
<evidence type="ECO:0000259" key="1">
    <source>
        <dbReference type="Pfam" id="PF08241"/>
    </source>
</evidence>
<dbReference type="GO" id="GO:0008168">
    <property type="term" value="F:methyltransferase activity"/>
    <property type="evidence" value="ECO:0007669"/>
    <property type="project" value="UniProtKB-KW"/>
</dbReference>
<dbReference type="InterPro" id="IPR029063">
    <property type="entry name" value="SAM-dependent_MTases_sf"/>
</dbReference>
<organism evidence="2 3">
    <name type="scientific">Danxiaibacter flavus</name>
    <dbReference type="NCBI Taxonomy" id="3049108"/>
    <lineage>
        <taxon>Bacteria</taxon>
        <taxon>Pseudomonadati</taxon>
        <taxon>Bacteroidota</taxon>
        <taxon>Chitinophagia</taxon>
        <taxon>Chitinophagales</taxon>
        <taxon>Chitinophagaceae</taxon>
        <taxon>Danxiaibacter</taxon>
    </lineage>
</organism>
<comment type="caution">
    <text evidence="2">The sequence shown here is derived from an EMBL/GenBank/DDBJ whole genome shotgun (WGS) entry which is preliminary data.</text>
</comment>
<dbReference type="PANTHER" id="PTHR43591">
    <property type="entry name" value="METHYLTRANSFERASE"/>
    <property type="match status" value="1"/>
</dbReference>
<dbReference type="EMBL" id="JAULBC010000002">
    <property type="protein sequence ID" value="MEX6687448.1"/>
    <property type="molecule type" value="Genomic_DNA"/>
</dbReference>
<feature type="domain" description="Methyltransferase type 11" evidence="1">
    <location>
        <begin position="44"/>
        <end position="141"/>
    </location>
</feature>
<gene>
    <name evidence="2" type="ORF">QTN47_08105</name>
</gene>
<dbReference type="InterPro" id="IPR013216">
    <property type="entry name" value="Methyltransf_11"/>
</dbReference>
<sequence>MDENTSFSGTIPFNYDNCLGPMLFEPFAIIMSQRIKALAPDSILEIACGTGRLTKFLPKILREGARVIATDLNPAMIDYARHKHLMLRDVAFFEANAQALPFDDGLVECIVSQFGVMFFEDKVAAFKEAYRVLSPNGTLLFCVWDKLSANPASATVQDIMKEFFPENTPLFMYLQFSYFDDEVIRFDLEQAGFEKIKISTVPAEGFSVEAAAAAQGMVYGTPLFNHLSDRAPALIPAIVRKLEQTYTEKYGERFATPLRALVVEATKA</sequence>
<evidence type="ECO:0000313" key="3">
    <source>
        <dbReference type="Proteomes" id="UP001560573"/>
    </source>
</evidence>
<dbReference type="Gene3D" id="3.40.50.150">
    <property type="entry name" value="Vaccinia Virus protein VP39"/>
    <property type="match status" value="1"/>
</dbReference>
<name>A0ABV3ZC75_9BACT</name>
<accession>A0ABV3ZC75</accession>
<protein>
    <submittedName>
        <fullName evidence="2">Class I SAM-dependent methyltransferase</fullName>
        <ecNumber evidence="2">2.1.-.-</ecNumber>
    </submittedName>
</protein>
<reference evidence="2 3" key="1">
    <citation type="submission" date="2023-07" db="EMBL/GenBank/DDBJ databases">
        <authorList>
            <person name="Lian W.-H."/>
        </authorList>
    </citation>
    <scope>NUCLEOTIDE SEQUENCE [LARGE SCALE GENOMIC DNA]</scope>
    <source>
        <strain evidence="2 3">SYSU DXS3180</strain>
    </source>
</reference>
<keyword evidence="3" id="KW-1185">Reference proteome</keyword>
<keyword evidence="2" id="KW-0808">Transferase</keyword>
<dbReference type="CDD" id="cd02440">
    <property type="entry name" value="AdoMet_MTases"/>
    <property type="match status" value="1"/>
</dbReference>
<evidence type="ECO:0000313" key="2">
    <source>
        <dbReference type="EMBL" id="MEX6687448.1"/>
    </source>
</evidence>
<dbReference type="PANTHER" id="PTHR43591:SF24">
    <property type="entry name" value="2-METHOXY-6-POLYPRENYL-1,4-BENZOQUINOL METHYLASE, MITOCHONDRIAL"/>
    <property type="match status" value="1"/>
</dbReference>
<keyword evidence="2" id="KW-0489">Methyltransferase</keyword>
<proteinExistence type="predicted"/>